<dbReference type="EMBL" id="JAAYVO010000043">
    <property type="protein sequence ID" value="NLH35026.1"/>
    <property type="molecule type" value="Genomic_DNA"/>
</dbReference>
<comment type="caution">
    <text evidence="2">The sequence shown here is derived from an EMBL/GenBank/DDBJ whole genome shotgun (WGS) entry which is preliminary data.</text>
</comment>
<evidence type="ECO:0000259" key="1">
    <source>
        <dbReference type="Pfam" id="PF20731"/>
    </source>
</evidence>
<protein>
    <submittedName>
        <fullName evidence="2">NgoFVII family restriction endonuclease</fullName>
    </submittedName>
</protein>
<keyword evidence="2" id="KW-0255">Endonuclease</keyword>
<keyword evidence="2" id="KW-0378">Hydrolase</keyword>
<dbReference type="AlphaFoldDB" id="A0A847J235"/>
<organism evidence="2 3">
    <name type="scientific">Pseudolactococcus chungangensis</name>
    <dbReference type="NCBI Taxonomy" id="451457"/>
    <lineage>
        <taxon>Bacteria</taxon>
        <taxon>Bacillati</taxon>
        <taxon>Bacillota</taxon>
        <taxon>Bacilli</taxon>
        <taxon>Lactobacillales</taxon>
        <taxon>Streptococcaceae</taxon>
        <taxon>Pseudolactococcus</taxon>
    </lineage>
</organism>
<feature type="domain" description="Restriction endonuclease type II NgoFVII C-terminal B3-like DNA-binding" evidence="1">
    <location>
        <begin position="259"/>
        <end position="397"/>
    </location>
</feature>
<name>A0A847J235_9LACT</name>
<evidence type="ECO:0000313" key="3">
    <source>
        <dbReference type="Proteomes" id="UP000559962"/>
    </source>
</evidence>
<sequence>MTIWKQYDNSQREEYIKFLQVYGALSNLFRQKHGDMIPYLDSKFQETVYARVFESKNVDIGNTPHDILSIFGNDRIGIGLKTWMNTKQSFQKVMQIKAMRNEVQMLLEYKNEENIAYRLSEIKNEKMICDYKRLGLSNDKNIYHYVTRDENKLVIQETAYPLIELDKLRDFRFNRQKGRITNFEWSDGLKDYKFTFSDNTFYMKFGLERSDTTLLDQFRVDIIDDPFNFLINSYFGMQNNNFQILKPNITEVYLPLYSYKNKEVKAKSGLNAWNSLPKSKNSSERPLNEIYIPIPREFHKNHPDFFVANIFEYEKTHKSVEFTLILPNGNELPAAVRQSGMKGLQSGSKNIRKKDGTKYGQGDLGQWLLIDVLGLRERTLVTRDWLKERGTDSVKLWYQNNDKNRIYIDFAEYGSFEKFRFFVKSCGKIVSPYKASNC</sequence>
<accession>A0A847J235</accession>
<dbReference type="InterPro" id="IPR048923">
    <property type="entry name" value="RE_NgoFVII_C"/>
</dbReference>
<dbReference type="Pfam" id="PF20731">
    <property type="entry name" value="RE_NgoFVII_C"/>
    <property type="match status" value="1"/>
</dbReference>
<dbReference type="Proteomes" id="UP000559962">
    <property type="component" value="Unassembled WGS sequence"/>
</dbReference>
<keyword evidence="2" id="KW-0540">Nuclease</keyword>
<proteinExistence type="predicted"/>
<evidence type="ECO:0000313" key="2">
    <source>
        <dbReference type="EMBL" id="NLH35026.1"/>
    </source>
</evidence>
<gene>
    <name evidence="2" type="ORF">GX453_03200</name>
</gene>
<dbReference type="GO" id="GO:0004519">
    <property type="term" value="F:endonuclease activity"/>
    <property type="evidence" value="ECO:0007669"/>
    <property type="project" value="UniProtKB-KW"/>
</dbReference>
<reference evidence="2 3" key="1">
    <citation type="journal article" date="2020" name="Biotechnol. Biofuels">
        <title>New insights from the biogas microbiome by comprehensive genome-resolved metagenomics of nearly 1600 species originating from multiple anaerobic digesters.</title>
        <authorList>
            <person name="Campanaro S."/>
            <person name="Treu L."/>
            <person name="Rodriguez-R L.M."/>
            <person name="Kovalovszki A."/>
            <person name="Ziels R.M."/>
            <person name="Maus I."/>
            <person name="Zhu X."/>
            <person name="Kougias P.G."/>
            <person name="Basile A."/>
            <person name="Luo G."/>
            <person name="Schluter A."/>
            <person name="Konstantinidis K.T."/>
            <person name="Angelidaki I."/>
        </authorList>
    </citation>
    <scope>NUCLEOTIDE SEQUENCE [LARGE SCALE GENOMIC DNA]</scope>
    <source>
        <strain evidence="2">AS27yjCOA_61</strain>
    </source>
</reference>